<evidence type="ECO:0000313" key="8">
    <source>
        <dbReference type="WBParaSite" id="ECPE_0000996701-mRNA-1"/>
    </source>
</evidence>
<evidence type="ECO:0000259" key="5">
    <source>
        <dbReference type="Pfam" id="PF23194"/>
    </source>
</evidence>
<feature type="chain" id="PRO_5043138178" evidence="2">
    <location>
        <begin position="34"/>
        <end position="508"/>
    </location>
</feature>
<gene>
    <name evidence="6" type="ORF">ECPE_LOCUS9936</name>
</gene>
<dbReference type="Pfam" id="PF22898">
    <property type="entry name" value="NOMO1-like_1st"/>
    <property type="match status" value="1"/>
</dbReference>
<dbReference type="AlphaFoldDB" id="A0A183ASK1"/>
<dbReference type="InterPro" id="IPR051417">
    <property type="entry name" value="SDr/BOS_complex"/>
</dbReference>
<feature type="domain" description="NOMO-like N-terminal beta-sandwich" evidence="3">
    <location>
        <begin position="52"/>
        <end position="129"/>
    </location>
</feature>
<dbReference type="OrthoDB" id="10263633at2759"/>
<reference evidence="8" key="1">
    <citation type="submission" date="2016-06" db="UniProtKB">
        <authorList>
            <consortium name="WormBaseParasite"/>
        </authorList>
    </citation>
    <scope>IDENTIFICATION</scope>
</reference>
<evidence type="ECO:0000259" key="4">
    <source>
        <dbReference type="Pfam" id="PF23193"/>
    </source>
</evidence>
<dbReference type="Pfam" id="PF23193">
    <property type="entry name" value="NOMO_3rd"/>
    <property type="match status" value="1"/>
</dbReference>
<sequence>MNSSDFPGSWLNYSRHLLLVTVLLIDGLLLAHAGDTVVGCGGFIRWHSSVVKSKIDYNQLKVNLYLGGTDTLKDVTEVLPNSAFSVPLYDQGSYRLKLATPKGWYVEPANGYLLDLRTDPTACNKDFNFEILGFAVTGQVCYTFILKIKFMFLKVVTFGLNTGPEGLVVRFTSVQDKTEIHTRTLTGGYFNVGPLVPGEYTLTVSDGEQTTTSDHIRARQSVSVGSNPLTLQKPIVLLGHFVRGHVADFAGQSLKGVTIYLLTNSSTANIDCALVSESTKRKVQLPPDLDEKFQLVCETLTDTAGQFSFNRLPGGDYILLPQYSLMGSTQSKRPVEFAFKPPVRHVTVAHTDINLGPAAFQTAAFQLRPGRVIWPNGQPIREAKIDAKDAEFTDVVANLTPETENLPTLQPTRLSVCGRLATAVDLPKRVTELEQFVVIKDVKSGTVTRTEAKPGQDGFRFCAFLSPGRYEIRPEVRTGDTEGTLAYFVPASHNVSCSLRAYKLNRCI</sequence>
<dbReference type="InterPro" id="IPR056189">
    <property type="entry name" value="NOMO_3rd"/>
</dbReference>
<dbReference type="InterPro" id="IPR056190">
    <property type="entry name" value="NOMO_5th"/>
</dbReference>
<evidence type="ECO:0000259" key="3">
    <source>
        <dbReference type="Pfam" id="PF22898"/>
    </source>
</evidence>
<dbReference type="EMBL" id="UZAN01048209">
    <property type="protein sequence ID" value="VDP86220.1"/>
    <property type="molecule type" value="Genomic_DNA"/>
</dbReference>
<feature type="domain" description="NOMO third transthyretin-like" evidence="4">
    <location>
        <begin position="240"/>
        <end position="362"/>
    </location>
</feature>
<keyword evidence="7" id="KW-1185">Reference proteome</keyword>
<reference evidence="6 7" key="2">
    <citation type="submission" date="2018-11" db="EMBL/GenBank/DDBJ databases">
        <authorList>
            <consortium name="Pathogen Informatics"/>
        </authorList>
    </citation>
    <scope>NUCLEOTIDE SEQUENCE [LARGE SCALE GENOMIC DNA]</scope>
    <source>
        <strain evidence="6 7">Egypt</strain>
    </source>
</reference>
<name>A0A183ASK1_9TREM</name>
<feature type="domain" description="NOMO fifth transthyretin-like" evidence="5">
    <location>
        <begin position="415"/>
        <end position="501"/>
    </location>
</feature>
<protein>
    <submittedName>
        <fullName evidence="8">Nodal modulator 1</fullName>
    </submittedName>
</protein>
<dbReference type="WBParaSite" id="ECPE_0000996701-mRNA-1">
    <property type="protein sequence ID" value="ECPE_0000996701-mRNA-1"/>
    <property type="gene ID" value="ECPE_0000996701"/>
</dbReference>
<dbReference type="Pfam" id="PF23194">
    <property type="entry name" value="NOMO_5th"/>
    <property type="match status" value="1"/>
</dbReference>
<keyword evidence="1 2" id="KW-0732">Signal</keyword>
<evidence type="ECO:0000256" key="1">
    <source>
        <dbReference type="ARBA" id="ARBA00022729"/>
    </source>
</evidence>
<evidence type="ECO:0000313" key="7">
    <source>
        <dbReference type="Proteomes" id="UP000272942"/>
    </source>
</evidence>
<dbReference type="SUPFAM" id="SSF49464">
    <property type="entry name" value="Carboxypeptidase regulatory domain-like"/>
    <property type="match status" value="1"/>
</dbReference>
<feature type="signal peptide" evidence="2">
    <location>
        <begin position="1"/>
        <end position="33"/>
    </location>
</feature>
<dbReference type="Proteomes" id="UP000272942">
    <property type="component" value="Unassembled WGS sequence"/>
</dbReference>
<proteinExistence type="predicted"/>
<evidence type="ECO:0000313" key="6">
    <source>
        <dbReference type="EMBL" id="VDP86220.1"/>
    </source>
</evidence>
<dbReference type="PANTHER" id="PTHR23303">
    <property type="entry name" value="CARBOXYPEPTIDASE REGULATORY REGION-CONTAINING"/>
    <property type="match status" value="1"/>
</dbReference>
<accession>A0A183ASK1</accession>
<dbReference type="GO" id="GO:0005789">
    <property type="term" value="C:endoplasmic reticulum membrane"/>
    <property type="evidence" value="ECO:0007669"/>
    <property type="project" value="TreeGrafter"/>
</dbReference>
<organism evidence="8">
    <name type="scientific">Echinostoma caproni</name>
    <dbReference type="NCBI Taxonomy" id="27848"/>
    <lineage>
        <taxon>Eukaryota</taxon>
        <taxon>Metazoa</taxon>
        <taxon>Spiralia</taxon>
        <taxon>Lophotrochozoa</taxon>
        <taxon>Platyhelminthes</taxon>
        <taxon>Trematoda</taxon>
        <taxon>Digenea</taxon>
        <taxon>Plagiorchiida</taxon>
        <taxon>Echinostomata</taxon>
        <taxon>Echinostomatoidea</taxon>
        <taxon>Echinostomatidae</taxon>
        <taxon>Echinostoma</taxon>
    </lineage>
</organism>
<dbReference type="PANTHER" id="PTHR23303:SF14">
    <property type="entry name" value="BOS COMPLEX SUBUNIT NOMO1-RELATED"/>
    <property type="match status" value="1"/>
</dbReference>
<dbReference type="InterPro" id="IPR055075">
    <property type="entry name" value="NOMO-like_N"/>
</dbReference>
<dbReference type="InterPro" id="IPR008969">
    <property type="entry name" value="CarboxyPept-like_regulatory"/>
</dbReference>
<evidence type="ECO:0000256" key="2">
    <source>
        <dbReference type="SAM" id="SignalP"/>
    </source>
</evidence>